<dbReference type="AlphaFoldDB" id="A0A1H0E191"/>
<keyword evidence="4" id="KW-0411">Iron-sulfur</keyword>
<keyword evidence="7" id="KW-1185">Reference proteome</keyword>
<evidence type="ECO:0000259" key="5">
    <source>
        <dbReference type="PROSITE" id="PS51918"/>
    </source>
</evidence>
<keyword evidence="1" id="KW-0949">S-adenosyl-L-methionine</keyword>
<reference evidence="6 7" key="1">
    <citation type="submission" date="2016-10" db="EMBL/GenBank/DDBJ databases">
        <authorList>
            <person name="de Groot N.N."/>
        </authorList>
    </citation>
    <scope>NUCLEOTIDE SEQUENCE [LARGE SCALE GENOMIC DNA]</scope>
    <source>
        <strain evidence="6 7">CGMCC 4.2022</strain>
    </source>
</reference>
<dbReference type="EMBL" id="FNIE01000005">
    <property type="protein sequence ID" value="SDN76001.1"/>
    <property type="molecule type" value="Genomic_DNA"/>
</dbReference>
<evidence type="ECO:0000313" key="7">
    <source>
        <dbReference type="Proteomes" id="UP000199341"/>
    </source>
</evidence>
<dbReference type="SFLD" id="SFLDG01072">
    <property type="entry name" value="dehydrogenase_like"/>
    <property type="match status" value="1"/>
</dbReference>
<dbReference type="STRING" id="310781.SAMN05216259_105430"/>
<dbReference type="CDD" id="cd01335">
    <property type="entry name" value="Radical_SAM"/>
    <property type="match status" value="1"/>
</dbReference>
<evidence type="ECO:0000256" key="4">
    <source>
        <dbReference type="ARBA" id="ARBA00023014"/>
    </source>
</evidence>
<evidence type="ECO:0000256" key="1">
    <source>
        <dbReference type="ARBA" id="ARBA00022691"/>
    </source>
</evidence>
<feature type="domain" description="Radical SAM core" evidence="5">
    <location>
        <begin position="4"/>
        <end position="242"/>
    </location>
</feature>
<dbReference type="SFLD" id="SFLDG01067">
    <property type="entry name" value="SPASM/twitch_domain_containing"/>
    <property type="match status" value="1"/>
</dbReference>
<evidence type="ECO:0000313" key="6">
    <source>
        <dbReference type="EMBL" id="SDN76001.1"/>
    </source>
</evidence>
<gene>
    <name evidence="6" type="ORF">SAMN05216259_105430</name>
</gene>
<proteinExistence type="predicted"/>
<dbReference type="GO" id="GO:0051536">
    <property type="term" value="F:iron-sulfur cluster binding"/>
    <property type="evidence" value="ECO:0007669"/>
    <property type="project" value="UniProtKB-KW"/>
</dbReference>
<dbReference type="Pfam" id="PF04055">
    <property type="entry name" value="Radical_SAM"/>
    <property type="match status" value="1"/>
</dbReference>
<dbReference type="NCBIfam" id="TIGR04269">
    <property type="entry name" value="SAM_SPASM_FxsB"/>
    <property type="match status" value="1"/>
</dbReference>
<dbReference type="InterPro" id="IPR026335">
    <property type="entry name" value="rSAM_SPASM_FxsB"/>
</dbReference>
<dbReference type="Proteomes" id="UP000199341">
    <property type="component" value="Unassembled WGS sequence"/>
</dbReference>
<dbReference type="InterPro" id="IPR058240">
    <property type="entry name" value="rSAM_sf"/>
</dbReference>
<dbReference type="InterPro" id="IPR007197">
    <property type="entry name" value="rSAM"/>
</dbReference>
<accession>A0A1H0E191</accession>
<dbReference type="SFLD" id="SFLDG01386">
    <property type="entry name" value="main_SPASM_domain-containing"/>
    <property type="match status" value="1"/>
</dbReference>
<dbReference type="SFLD" id="SFLDS00029">
    <property type="entry name" value="Radical_SAM"/>
    <property type="match status" value="1"/>
</dbReference>
<dbReference type="InterPro" id="IPR013785">
    <property type="entry name" value="Aldolase_TIM"/>
</dbReference>
<evidence type="ECO:0000256" key="2">
    <source>
        <dbReference type="ARBA" id="ARBA00022723"/>
    </source>
</evidence>
<dbReference type="PROSITE" id="PS51918">
    <property type="entry name" value="RADICAL_SAM"/>
    <property type="match status" value="1"/>
</dbReference>
<protein>
    <recommendedName>
        <fullName evidence="5">Radical SAM core domain-containing protein</fullName>
    </recommendedName>
</protein>
<dbReference type="SUPFAM" id="SSF102114">
    <property type="entry name" value="Radical SAM enzymes"/>
    <property type="match status" value="1"/>
</dbReference>
<dbReference type="Gene3D" id="3.20.20.70">
    <property type="entry name" value="Aldolase class I"/>
    <property type="match status" value="1"/>
</dbReference>
<evidence type="ECO:0000256" key="3">
    <source>
        <dbReference type="ARBA" id="ARBA00023004"/>
    </source>
</evidence>
<keyword evidence="2" id="KW-0479">Metal-binding</keyword>
<organism evidence="6 7">
    <name type="scientific">Actinacidiphila guanduensis</name>
    <dbReference type="NCBI Taxonomy" id="310781"/>
    <lineage>
        <taxon>Bacteria</taxon>
        <taxon>Bacillati</taxon>
        <taxon>Actinomycetota</taxon>
        <taxon>Actinomycetes</taxon>
        <taxon>Kitasatosporales</taxon>
        <taxon>Streptomycetaceae</taxon>
        <taxon>Actinacidiphila</taxon>
    </lineage>
</organism>
<dbReference type="GO" id="GO:0046872">
    <property type="term" value="F:metal ion binding"/>
    <property type="evidence" value="ECO:0007669"/>
    <property type="project" value="UniProtKB-KW"/>
</dbReference>
<name>A0A1H0E191_9ACTN</name>
<dbReference type="GO" id="GO:0016491">
    <property type="term" value="F:oxidoreductase activity"/>
    <property type="evidence" value="ECO:0007669"/>
    <property type="project" value="InterPro"/>
</dbReference>
<keyword evidence="3" id="KW-0408">Iron</keyword>
<dbReference type="InterPro" id="IPR023867">
    <property type="entry name" value="Sulphatase_maturase_rSAM"/>
</dbReference>
<dbReference type="PANTHER" id="PTHR43273">
    <property type="entry name" value="ANAEROBIC SULFATASE-MATURATING ENZYME HOMOLOG ASLB-RELATED"/>
    <property type="match status" value="1"/>
</dbReference>
<dbReference type="PANTHER" id="PTHR43273:SF8">
    <property type="entry name" value="RADICAL SAM DOMAIN PROTEIN"/>
    <property type="match status" value="1"/>
</dbReference>
<sequence length="382" mass="41108">MAAVEPFSEFVVKVHGRCNLSCAYCYVYELRDTSWRHKPAVLSADLADRLAVRIAEHAGAHGLPAVRVVLHGGEPLLAGRARIGRLLAAVRAAVPRTTAVQFAVQTNGTLLNPAWMELFHRYGVRVGVSLDGGREATDRHRRTRGGHGSHAAVERGLELLAREENASLFGGLLCAVDLANDPVEVYEDLLRHRPPAIDLLLPHATWQFPPPGHDPATAPYGRWLVAVFDRWYAAPVRETRLRLFETVMDLVLGGSPVAESVGLAAPPFVVVDTDGSIEQPDSLKAAYDGAAATGLHIGADDFDTAAAHPLLRQGRLGAAGLARQCLSCPVVKLCGGGLRAHRYRPGSGFANPSVYCADLKLLTEHIRDRVLADARALAGRTP</sequence>
<dbReference type="RefSeq" id="WP_176930255.1">
    <property type="nucleotide sequence ID" value="NZ_FNIE01000005.1"/>
</dbReference>